<organism evidence="1 2">
    <name type="scientific">Hypothenemus hampei</name>
    <name type="common">Coffee berry borer</name>
    <dbReference type="NCBI Taxonomy" id="57062"/>
    <lineage>
        <taxon>Eukaryota</taxon>
        <taxon>Metazoa</taxon>
        <taxon>Ecdysozoa</taxon>
        <taxon>Arthropoda</taxon>
        <taxon>Hexapoda</taxon>
        <taxon>Insecta</taxon>
        <taxon>Pterygota</taxon>
        <taxon>Neoptera</taxon>
        <taxon>Endopterygota</taxon>
        <taxon>Coleoptera</taxon>
        <taxon>Polyphaga</taxon>
        <taxon>Cucujiformia</taxon>
        <taxon>Curculionidae</taxon>
        <taxon>Scolytinae</taxon>
        <taxon>Hypothenemus</taxon>
    </lineage>
</organism>
<dbReference type="PANTHER" id="PTHR14614">
    <property type="entry name" value="HEPATOCELLULAR CARCINOMA-ASSOCIATED ANTIGEN"/>
    <property type="match status" value="1"/>
</dbReference>
<protein>
    <submittedName>
        <fullName evidence="1">Uncharacterized protein</fullName>
    </submittedName>
</protein>
<dbReference type="InterPro" id="IPR029063">
    <property type="entry name" value="SAM-dependent_MTases_sf"/>
</dbReference>
<evidence type="ECO:0000313" key="2">
    <source>
        <dbReference type="Proteomes" id="UP001566132"/>
    </source>
</evidence>
<evidence type="ECO:0000313" key="1">
    <source>
        <dbReference type="EMBL" id="KAL1492942.1"/>
    </source>
</evidence>
<dbReference type="EMBL" id="JBDJPC010000008">
    <property type="protein sequence ID" value="KAL1492942.1"/>
    <property type="molecule type" value="Genomic_DNA"/>
</dbReference>
<name>A0ABD1EE70_HYPHA</name>
<dbReference type="PANTHER" id="PTHR14614:SF44">
    <property type="entry name" value="PROTEIN N-LYSINE METHYLTRANSFERASE METTL21D"/>
    <property type="match status" value="1"/>
</dbReference>
<gene>
    <name evidence="1" type="ORF">ABEB36_011103</name>
</gene>
<dbReference type="Gene3D" id="3.40.50.150">
    <property type="entry name" value="Vaccinia Virus protein VP39"/>
    <property type="match status" value="1"/>
</dbReference>
<keyword evidence="2" id="KW-1185">Reference proteome</keyword>
<proteinExistence type="predicted"/>
<dbReference type="InterPro" id="IPR019410">
    <property type="entry name" value="Methyltransf_16"/>
</dbReference>
<accession>A0ABD1EE70</accession>
<sequence>MDDQYFVRTFEIDALNTSLKLYQKCEGDVGCVVWDASIVLAKYLEEIYKKNSKQFQNLTVVELGSGAGCVGLTAACFGAKVLLTDLSSVMPLLKKNLEANYEAIKKHNGEAHAEVLEWGKIIHSPLQPVLILIADCVYYKEIKLSKPLSNWLGR</sequence>
<dbReference type="Pfam" id="PF10294">
    <property type="entry name" value="Methyltransf_16"/>
    <property type="match status" value="1"/>
</dbReference>
<dbReference type="AlphaFoldDB" id="A0ABD1EE70"/>
<reference evidence="1 2" key="1">
    <citation type="submission" date="2024-05" db="EMBL/GenBank/DDBJ databases">
        <title>Genetic variation in Jamaican populations of the coffee berry borer (Hypothenemus hampei).</title>
        <authorList>
            <person name="Errbii M."/>
            <person name="Myrie A."/>
        </authorList>
    </citation>
    <scope>NUCLEOTIDE SEQUENCE [LARGE SCALE GENOMIC DNA]</scope>
    <source>
        <strain evidence="1">JA-Hopewell-2020-01-JO</strain>
        <tissue evidence="1">Whole body</tissue>
    </source>
</reference>
<dbReference type="SUPFAM" id="SSF53335">
    <property type="entry name" value="S-adenosyl-L-methionine-dependent methyltransferases"/>
    <property type="match status" value="1"/>
</dbReference>
<comment type="caution">
    <text evidence="1">The sequence shown here is derived from an EMBL/GenBank/DDBJ whole genome shotgun (WGS) entry which is preliminary data.</text>
</comment>
<dbReference type="Proteomes" id="UP001566132">
    <property type="component" value="Unassembled WGS sequence"/>
</dbReference>